<organism evidence="9 10">
    <name type="scientific">Anaerorhabdus furcosa</name>
    <dbReference type="NCBI Taxonomy" id="118967"/>
    <lineage>
        <taxon>Bacteria</taxon>
        <taxon>Bacillati</taxon>
        <taxon>Bacillota</taxon>
        <taxon>Erysipelotrichia</taxon>
        <taxon>Erysipelotrichales</taxon>
        <taxon>Erysipelotrichaceae</taxon>
        <taxon>Anaerorhabdus</taxon>
    </lineage>
</organism>
<dbReference type="Proteomes" id="UP000243297">
    <property type="component" value="Unassembled WGS sequence"/>
</dbReference>
<comment type="similarity">
    <text evidence="2">Belongs to the peptidase M20A family.</text>
</comment>
<dbReference type="InterPro" id="IPR002933">
    <property type="entry name" value="Peptidase_M20"/>
</dbReference>
<accession>A0A1T4LGZ4</accession>
<evidence type="ECO:0000256" key="3">
    <source>
        <dbReference type="ARBA" id="ARBA00022670"/>
    </source>
</evidence>
<evidence type="ECO:0000256" key="4">
    <source>
        <dbReference type="ARBA" id="ARBA00022723"/>
    </source>
</evidence>
<dbReference type="GO" id="GO:0016805">
    <property type="term" value="F:dipeptidase activity"/>
    <property type="evidence" value="ECO:0007669"/>
    <property type="project" value="UniProtKB-KW"/>
</dbReference>
<dbReference type="STRING" id="118967.SAMN02745191_0884"/>
<dbReference type="GO" id="GO:0008270">
    <property type="term" value="F:zinc ion binding"/>
    <property type="evidence" value="ECO:0007669"/>
    <property type="project" value="InterPro"/>
</dbReference>
<evidence type="ECO:0000256" key="8">
    <source>
        <dbReference type="ARBA" id="ARBA00023049"/>
    </source>
</evidence>
<dbReference type="GO" id="GO:0006508">
    <property type="term" value="P:proteolysis"/>
    <property type="evidence" value="ECO:0007669"/>
    <property type="project" value="UniProtKB-KW"/>
</dbReference>
<dbReference type="AlphaFoldDB" id="A0A1T4LGZ4"/>
<keyword evidence="5" id="KW-0378">Hydrolase</keyword>
<dbReference type="PROSITE" id="PS00759">
    <property type="entry name" value="ARGE_DAPE_CPG2_2"/>
    <property type="match status" value="1"/>
</dbReference>
<dbReference type="Gene3D" id="3.30.70.360">
    <property type="match status" value="2"/>
</dbReference>
<dbReference type="OrthoDB" id="9761532at2"/>
<evidence type="ECO:0000313" key="9">
    <source>
        <dbReference type="EMBL" id="SJZ53950.1"/>
    </source>
</evidence>
<evidence type="ECO:0000313" key="10">
    <source>
        <dbReference type="Proteomes" id="UP000243297"/>
    </source>
</evidence>
<keyword evidence="10" id="KW-1185">Reference proteome</keyword>
<dbReference type="SUPFAM" id="SSF55031">
    <property type="entry name" value="Bacterial exopeptidase dimerisation domain"/>
    <property type="match status" value="1"/>
</dbReference>
<dbReference type="PANTHER" id="PTHR43808:SF31">
    <property type="entry name" value="N-ACETYL-L-CITRULLINE DEACETYLASE"/>
    <property type="match status" value="1"/>
</dbReference>
<reference evidence="10" key="1">
    <citation type="submission" date="2017-02" db="EMBL/GenBank/DDBJ databases">
        <authorList>
            <person name="Varghese N."/>
            <person name="Submissions S."/>
        </authorList>
    </citation>
    <scope>NUCLEOTIDE SEQUENCE [LARGE SCALE GENOMIC DNA]</scope>
    <source>
        <strain evidence="10">ATCC 25662</strain>
    </source>
</reference>
<dbReference type="PANTHER" id="PTHR43808">
    <property type="entry name" value="ACETYLORNITHINE DEACETYLASE"/>
    <property type="match status" value="1"/>
</dbReference>
<gene>
    <name evidence="9" type="ORF">SAMN02745191_0884</name>
</gene>
<keyword evidence="3" id="KW-0645">Protease</keyword>
<keyword evidence="7" id="KW-0224">Dipeptidase</keyword>
<dbReference type="PROSITE" id="PS00758">
    <property type="entry name" value="ARGE_DAPE_CPG2_1"/>
    <property type="match status" value="1"/>
</dbReference>
<dbReference type="SUPFAM" id="SSF53187">
    <property type="entry name" value="Zn-dependent exopeptidases"/>
    <property type="match status" value="1"/>
</dbReference>
<dbReference type="InterPro" id="IPR010964">
    <property type="entry name" value="M20A_pepV-rel"/>
</dbReference>
<keyword evidence="6" id="KW-0862">Zinc</keyword>
<dbReference type="GO" id="GO:0006526">
    <property type="term" value="P:L-arginine biosynthetic process"/>
    <property type="evidence" value="ECO:0007669"/>
    <property type="project" value="TreeGrafter"/>
</dbReference>
<dbReference type="InterPro" id="IPR050072">
    <property type="entry name" value="Peptidase_M20A"/>
</dbReference>
<dbReference type="Pfam" id="PF01546">
    <property type="entry name" value="Peptidase_M20"/>
    <property type="match status" value="1"/>
</dbReference>
<keyword evidence="4" id="KW-0479">Metal-binding</keyword>
<sequence>MEVRERVEKHLDEILTHLKTLVSYDSTMGQSEEGYPFGKVPAACLNKALEIASSYGFKTVNLDNYIGYAEMGEGNQVIGILGHLDVVPAGEGWNTDPFDMVIKDGKAYGRGTTDDKGAVVASMIAMQIVKEMSVPLTKRVRLIMGTNEENGSKCLAHYVEKEGHIDMGFTPDGCFPGVHGEKGMVRGQFYSKATKIHDIQGGVASNVVCNKCTVIVDKNSFSTKILEDYFNDNGIEYTITDGTDTVTIEARGIAAHASMPSLGRNAISHLLVGLKKAGFQDPFTDFYNERIGVTTDGSLLGANCEDEYGDLTFNVGVIAKEDGVISGTIDIRFPVTMTVKQIVDKMTPNLETDGGFVKILQTHEPLYFPIDSPLVTKLLEAYQEVTGDMDSKPLTMGGGTYAKGINNCIAFGCEMQDVDNHIHDANEFISIEALVVQTEIYVNAIIKLLEN</sequence>
<comment type="cofactor">
    <cofactor evidence="1">
        <name>Zn(2+)</name>
        <dbReference type="ChEBI" id="CHEBI:29105"/>
    </cofactor>
</comment>
<dbReference type="GO" id="GO:0008237">
    <property type="term" value="F:metallopeptidase activity"/>
    <property type="evidence" value="ECO:0007669"/>
    <property type="project" value="UniProtKB-KW"/>
</dbReference>
<name>A0A1T4LGZ4_9FIRM</name>
<proteinExistence type="inferred from homology"/>
<dbReference type="GO" id="GO:0008777">
    <property type="term" value="F:acetylornithine deacetylase activity"/>
    <property type="evidence" value="ECO:0007669"/>
    <property type="project" value="TreeGrafter"/>
</dbReference>
<protein>
    <submittedName>
        <fullName evidence="9">Succinyl-diaminopimelate desuccinylase</fullName>
    </submittedName>
</protein>
<dbReference type="Gene3D" id="3.40.630.10">
    <property type="entry name" value="Zn peptidases"/>
    <property type="match status" value="1"/>
</dbReference>
<dbReference type="InterPro" id="IPR036264">
    <property type="entry name" value="Bact_exopeptidase_dim_dom"/>
</dbReference>
<evidence type="ECO:0000256" key="1">
    <source>
        <dbReference type="ARBA" id="ARBA00001947"/>
    </source>
</evidence>
<dbReference type="RefSeq" id="WP_078711315.1">
    <property type="nucleotide sequence ID" value="NZ_FUWY01000002.1"/>
</dbReference>
<dbReference type="NCBIfam" id="TIGR01887">
    <property type="entry name" value="dipeptidaselike"/>
    <property type="match status" value="1"/>
</dbReference>
<evidence type="ECO:0000256" key="2">
    <source>
        <dbReference type="ARBA" id="ARBA00006247"/>
    </source>
</evidence>
<evidence type="ECO:0000256" key="7">
    <source>
        <dbReference type="ARBA" id="ARBA00022997"/>
    </source>
</evidence>
<evidence type="ECO:0000256" key="6">
    <source>
        <dbReference type="ARBA" id="ARBA00022833"/>
    </source>
</evidence>
<dbReference type="InterPro" id="IPR001261">
    <property type="entry name" value="ArgE/DapE_CS"/>
</dbReference>
<keyword evidence="8" id="KW-0482">Metalloprotease</keyword>
<dbReference type="EMBL" id="FUWY01000002">
    <property type="protein sequence ID" value="SJZ53950.1"/>
    <property type="molecule type" value="Genomic_DNA"/>
</dbReference>
<evidence type="ECO:0000256" key="5">
    <source>
        <dbReference type="ARBA" id="ARBA00022801"/>
    </source>
</evidence>